<sequence length="565" mass="62204">MEPAPTWLDCLQTLAAAETVRLEAIGPEALDELLARGLIQKDERPKQVSLEARYEALQETHRHLLEARGCAERLHRRLAPRSRFAGLLGVGIPPPPGPDDPDVVRLLDLLERLKIQVRGVKDLDQIPAHLDRIQDYIQVEGRECLDRLADTDREIDTIQKQAPPGTHVEPGGFYTLTPAGEAALPEAPVLETFEAALQTAFGPLTHRSASSAHFREDPASLLTYLLEGMARGGRPSALVSDYEGLLEAYDRVSTFSDLRSLRAKIAFLVRLLRAAREEPKRAYIWCNRERLNALVTRMRPLVPSSVAASGWHLPYAVDLFLADGGLAGDEGQAEGRTHLFQAVHRVQSELLMDTRIADGQFVRLVLTLTHAARVRNFTPGVLMERFVRQAYEAVVEAALEAPYQLGDRGTRLLFGAHLAHAAGFAKARLRPALDAFRTLHERLGGEVHGAILPVQAQLHAFVALDRLERLGAPVPLEVYAGLVARLRKRLRHHKVVARAFRTEQAMAEDEATLIANLAARVCFHGLPVPGDAKRHPDAGMAGLYEGREAGLPPLLGSPFGTLMLS</sequence>
<proteinExistence type="predicted"/>
<evidence type="ECO:0000313" key="2">
    <source>
        <dbReference type="Proteomes" id="UP000709959"/>
    </source>
</evidence>
<dbReference type="Proteomes" id="UP000709959">
    <property type="component" value="Unassembled WGS sequence"/>
</dbReference>
<protein>
    <submittedName>
        <fullName evidence="1">Uncharacterized protein</fullName>
    </submittedName>
</protein>
<organism evidence="1 2">
    <name type="scientific">Candidatus Geothrix odensensis</name>
    <dbReference type="NCBI Taxonomy" id="2954440"/>
    <lineage>
        <taxon>Bacteria</taxon>
        <taxon>Pseudomonadati</taxon>
        <taxon>Acidobacteriota</taxon>
        <taxon>Holophagae</taxon>
        <taxon>Holophagales</taxon>
        <taxon>Holophagaceae</taxon>
        <taxon>Geothrix</taxon>
    </lineage>
</organism>
<comment type="caution">
    <text evidence="1">The sequence shown here is derived from an EMBL/GenBank/DDBJ whole genome shotgun (WGS) entry which is preliminary data.</text>
</comment>
<name>A0A936F1J5_9BACT</name>
<dbReference type="AlphaFoldDB" id="A0A936F1J5"/>
<accession>A0A936F1J5</accession>
<reference evidence="1 2" key="1">
    <citation type="submission" date="2020-10" db="EMBL/GenBank/DDBJ databases">
        <title>Connecting structure to function with the recovery of over 1000 high-quality activated sludge metagenome-assembled genomes encoding full-length rRNA genes using long-read sequencing.</title>
        <authorList>
            <person name="Singleton C.M."/>
            <person name="Petriglieri F."/>
            <person name="Kristensen J.M."/>
            <person name="Kirkegaard R.H."/>
            <person name="Michaelsen T.Y."/>
            <person name="Andersen M.H."/>
            <person name="Karst S.M."/>
            <person name="Dueholm M.S."/>
            <person name="Nielsen P.H."/>
            <person name="Albertsen M."/>
        </authorList>
    </citation>
    <scope>NUCLEOTIDE SEQUENCE [LARGE SCALE GENOMIC DNA]</scope>
    <source>
        <strain evidence="1">OdNE_18-Q3-R46-58_MAXAC.008</strain>
    </source>
</reference>
<evidence type="ECO:0000313" key="1">
    <source>
        <dbReference type="EMBL" id="MBK8572444.1"/>
    </source>
</evidence>
<gene>
    <name evidence="1" type="ORF">IPN91_07280</name>
</gene>
<dbReference type="EMBL" id="JADKCH010000005">
    <property type="protein sequence ID" value="MBK8572444.1"/>
    <property type="molecule type" value="Genomic_DNA"/>
</dbReference>